<sequence length="1045" mass="118673">MPRFCRVCRTRSGGFFDDGGRCKVHLLSGRDLRFFHQPLHLPYLRLKMLLYEDIVTGDEMFSDAFPLKTVDDIVFEVDCAMITVKEGDVDIGANPSAEEAEEALEEGASTVNNVVHSFRLQPTSFDKKSYLSYLKGYMKEVKGKLQTTNPDRVEAFEKGAAGFAKKIVANFKDYEFYTGEGMNPDGMVALLNYREDGVTHLSSSSTMSDALHLLVASIVPAARDDPVLHAELTAQCQDILNSRIGGHAREPDLPHLTDLIKRQLLQSSPNGSASLKFTNLLSRLLDQPVLSRKNASIQFLHSLASSPNRPPPNFLPSLAAPPPATTQAPIEVPGARQPKGKSKAEILREYRAKSGRQHLPENLLLRDTLYILQGISGKYIRFAHEDDADTEEKLVFVEDSKFTIPTPTRTLIHRLSEVGYLYTRVDAFVREREGASGVGMIEQSLCHHLQAQLTEYYRMIAVLESQMSAGASEEETGLTLRRLDVWINEWRLRMRMMSVCVEGAREAQGGALVNLIHGYTDNGDPFVRKFTDQLLEDVQWFFWRLCCILSSPKVSKPFFATLHKWLFSGELYDPYSEFFVAMDPTLARLQSLHPSSLTGGVGPLSGDGGFGGFGDGDELSAERESGLKHWEAKHQFQQDMLPMFVGETFGRKIFSTGKSLNFIRYSCHDSDWVVTREKMSNTGGTLKYSDIAGLERSIDTAYQIASRRLFEVFIDKFHLLDHLIALKNYLLLGHGDFADQLMETLGPSLSRPANTLYRHNLTATLETAIRSSNAQNDPPDVLRRLDARMMEYSHGEIGWDVFTLEYKVDSPIDTVLDPESILKYLKLFKHLWQMKRIEGTLNVGWMRIARDARSFLRVPELEPQWHHIRLIMAEMIHFIRQMQAYCQLEVVECSWKVLLDFLNKKEGDMDAMLEAHRAYLDRMVKKVLLLSPKSGRQENTLNLVKELFSIILSFREATDNFYNYCLSESSRRDAIRAAERGVHANPEPEPDPATLPRLIQRFTQYGASFSEQMQTVVHQLQGHPDLDCRFLAIRLSFTDFYRKKR</sequence>
<dbReference type="GO" id="GO:0007020">
    <property type="term" value="P:microtubule nucleation"/>
    <property type="evidence" value="ECO:0007669"/>
    <property type="project" value="InterPro"/>
</dbReference>
<dbReference type="OrthoDB" id="5860513at2759"/>
<dbReference type="Proteomes" id="UP000613580">
    <property type="component" value="Unassembled WGS sequence"/>
</dbReference>
<dbReference type="Gene3D" id="2.170.150.10">
    <property type="entry name" value="Metal Binding Protein, Guanine Nucleotide Exchange Factor, Chain A"/>
    <property type="match status" value="1"/>
</dbReference>
<name>A0A8H6S4T6_MYCCL</name>
<evidence type="ECO:0000256" key="5">
    <source>
        <dbReference type="ARBA" id="ARBA00022701"/>
    </source>
</evidence>
<dbReference type="GO" id="GO:0031122">
    <property type="term" value="P:cytoplasmic microtubule organization"/>
    <property type="evidence" value="ECO:0007669"/>
    <property type="project" value="TreeGrafter"/>
</dbReference>
<dbReference type="PANTHER" id="PTHR19302">
    <property type="entry name" value="GAMMA TUBULIN COMPLEX PROTEIN"/>
    <property type="match status" value="1"/>
</dbReference>
<keyword evidence="12" id="KW-1185">Reference proteome</keyword>
<dbReference type="InterPro" id="IPR011057">
    <property type="entry name" value="Mss4-like_sf"/>
</dbReference>
<dbReference type="GO" id="GO:0000922">
    <property type="term" value="C:spindle pole"/>
    <property type="evidence" value="ECO:0007669"/>
    <property type="project" value="InterPro"/>
</dbReference>
<proteinExistence type="inferred from homology"/>
<dbReference type="GO" id="GO:0005874">
    <property type="term" value="C:microtubule"/>
    <property type="evidence" value="ECO:0007669"/>
    <property type="project" value="UniProtKB-KW"/>
</dbReference>
<dbReference type="GO" id="GO:0043015">
    <property type="term" value="F:gamma-tubulin binding"/>
    <property type="evidence" value="ECO:0007669"/>
    <property type="project" value="InterPro"/>
</dbReference>
<dbReference type="Pfam" id="PF17681">
    <property type="entry name" value="GCP_N_terminal"/>
    <property type="match status" value="2"/>
</dbReference>
<dbReference type="PROSITE" id="PS01003">
    <property type="entry name" value="TCTP_2"/>
    <property type="match status" value="1"/>
</dbReference>
<dbReference type="Pfam" id="PF00838">
    <property type="entry name" value="TCTP"/>
    <property type="match status" value="1"/>
</dbReference>
<comment type="similarity">
    <text evidence="2">Belongs to the TUBGCP family.</text>
</comment>
<dbReference type="PROSITE" id="PS51797">
    <property type="entry name" value="TCTP_3"/>
    <property type="match status" value="1"/>
</dbReference>
<dbReference type="GO" id="GO:0000930">
    <property type="term" value="C:gamma-tubulin complex"/>
    <property type="evidence" value="ECO:0007669"/>
    <property type="project" value="TreeGrafter"/>
</dbReference>
<comment type="caution">
    <text evidence="11">The sequence shown here is derived from an EMBL/GenBank/DDBJ whole genome shotgun (WGS) entry which is preliminary data.</text>
</comment>
<dbReference type="SUPFAM" id="SSF51316">
    <property type="entry name" value="Mss4-like"/>
    <property type="match status" value="1"/>
</dbReference>
<keyword evidence="5" id="KW-0493">Microtubule</keyword>
<feature type="region of interest" description="Disordered" evidence="9">
    <location>
        <begin position="323"/>
        <end position="342"/>
    </location>
</feature>
<keyword evidence="7" id="KW-0206">Cytoskeleton</keyword>
<gene>
    <name evidence="11" type="ORF">HMN09_01228800</name>
</gene>
<dbReference type="PRINTS" id="PR01653">
    <property type="entry name" value="TCTPROTEIN"/>
</dbReference>
<reference evidence="11" key="1">
    <citation type="submission" date="2020-05" db="EMBL/GenBank/DDBJ databases">
        <title>Mycena genomes resolve the evolution of fungal bioluminescence.</title>
        <authorList>
            <person name="Tsai I.J."/>
        </authorList>
    </citation>
    <scope>NUCLEOTIDE SEQUENCE</scope>
    <source>
        <strain evidence="11">110903Hualien_Pintung</strain>
    </source>
</reference>
<evidence type="ECO:0000256" key="4">
    <source>
        <dbReference type="ARBA" id="ARBA00022490"/>
    </source>
</evidence>
<dbReference type="InterPro" id="IPR042241">
    <property type="entry name" value="GCP_C_sf"/>
</dbReference>
<evidence type="ECO:0000256" key="6">
    <source>
        <dbReference type="ARBA" id="ARBA00022917"/>
    </source>
</evidence>
<accession>A0A8H6S4T6</accession>
<dbReference type="GO" id="GO:0051321">
    <property type="term" value="P:meiotic cell cycle"/>
    <property type="evidence" value="ECO:0007669"/>
    <property type="project" value="TreeGrafter"/>
</dbReference>
<dbReference type="PROSITE" id="PS01002">
    <property type="entry name" value="TCTP_1"/>
    <property type="match status" value="1"/>
</dbReference>
<feature type="domain" description="TCTP" evidence="10">
    <location>
        <begin position="48"/>
        <end position="219"/>
    </location>
</feature>
<keyword evidence="6" id="KW-0648">Protein biosynthesis</keyword>
<dbReference type="Gene3D" id="1.20.120.1900">
    <property type="entry name" value="Gamma-tubulin complex, C-terminal domain"/>
    <property type="match status" value="1"/>
</dbReference>
<evidence type="ECO:0000259" key="10">
    <source>
        <dbReference type="PROSITE" id="PS51797"/>
    </source>
</evidence>
<evidence type="ECO:0000256" key="9">
    <source>
        <dbReference type="SAM" id="MobiDB-lite"/>
    </source>
</evidence>
<dbReference type="GO" id="GO:0000278">
    <property type="term" value="P:mitotic cell cycle"/>
    <property type="evidence" value="ECO:0007669"/>
    <property type="project" value="TreeGrafter"/>
</dbReference>
<dbReference type="GO" id="GO:0006412">
    <property type="term" value="P:translation"/>
    <property type="evidence" value="ECO:0007669"/>
    <property type="project" value="UniProtKB-KW"/>
</dbReference>
<comment type="similarity">
    <text evidence="8">Belongs to the TCTP family.</text>
</comment>
<dbReference type="InterPro" id="IPR041470">
    <property type="entry name" value="GCP_N"/>
</dbReference>
<dbReference type="InterPro" id="IPR011323">
    <property type="entry name" value="Mss4/transl-control_tumour"/>
</dbReference>
<evidence type="ECO:0000256" key="2">
    <source>
        <dbReference type="ARBA" id="ARBA00010337"/>
    </source>
</evidence>
<evidence type="ECO:0000256" key="7">
    <source>
        <dbReference type="ARBA" id="ARBA00023212"/>
    </source>
</evidence>
<dbReference type="PANTHER" id="PTHR19302:SF14">
    <property type="entry name" value="GAMMA-TUBULIN COMPLEX COMPONENT 3"/>
    <property type="match status" value="1"/>
</dbReference>
<dbReference type="Pfam" id="PF04130">
    <property type="entry name" value="GCP_C_terminal"/>
    <property type="match status" value="1"/>
</dbReference>
<evidence type="ECO:0000256" key="8">
    <source>
        <dbReference type="PROSITE-ProRule" id="PRU01133"/>
    </source>
</evidence>
<evidence type="ECO:0000256" key="3">
    <source>
        <dbReference type="ARBA" id="ARBA00014759"/>
    </source>
</evidence>
<dbReference type="InterPro" id="IPR018105">
    <property type="entry name" value="Translational_control_tumour_p"/>
</dbReference>
<evidence type="ECO:0000313" key="11">
    <source>
        <dbReference type="EMBL" id="KAF7292447.1"/>
    </source>
</evidence>
<dbReference type="EMBL" id="JACAZE010000022">
    <property type="protein sequence ID" value="KAF7292447.1"/>
    <property type="molecule type" value="Genomic_DNA"/>
</dbReference>
<dbReference type="InterPro" id="IPR040457">
    <property type="entry name" value="GCP_C"/>
</dbReference>
<evidence type="ECO:0000256" key="1">
    <source>
        <dbReference type="ARBA" id="ARBA00004245"/>
    </source>
</evidence>
<dbReference type="InterPro" id="IPR007259">
    <property type="entry name" value="GCP"/>
</dbReference>
<dbReference type="FunFam" id="2.170.150.10:FF:000002">
    <property type="entry name" value="Translationally-controlled tumor protein homolog"/>
    <property type="match status" value="1"/>
</dbReference>
<dbReference type="InterPro" id="IPR018103">
    <property type="entry name" value="Translation_control_tumour_CS"/>
</dbReference>
<dbReference type="GO" id="GO:0051011">
    <property type="term" value="F:microtubule minus-end binding"/>
    <property type="evidence" value="ECO:0007669"/>
    <property type="project" value="TreeGrafter"/>
</dbReference>
<organism evidence="11 12">
    <name type="scientific">Mycena chlorophos</name>
    <name type="common">Agaric fungus</name>
    <name type="synonym">Agaricus chlorophos</name>
    <dbReference type="NCBI Taxonomy" id="658473"/>
    <lineage>
        <taxon>Eukaryota</taxon>
        <taxon>Fungi</taxon>
        <taxon>Dikarya</taxon>
        <taxon>Basidiomycota</taxon>
        <taxon>Agaricomycotina</taxon>
        <taxon>Agaricomycetes</taxon>
        <taxon>Agaricomycetidae</taxon>
        <taxon>Agaricales</taxon>
        <taxon>Marasmiineae</taxon>
        <taxon>Mycenaceae</taxon>
        <taxon>Mycena</taxon>
    </lineage>
</organism>
<protein>
    <recommendedName>
        <fullName evidence="3">Translationally-controlled tumor protein homolog</fullName>
    </recommendedName>
</protein>
<dbReference type="AlphaFoldDB" id="A0A8H6S4T6"/>
<dbReference type="GO" id="GO:0051225">
    <property type="term" value="P:spindle assembly"/>
    <property type="evidence" value="ECO:0007669"/>
    <property type="project" value="TreeGrafter"/>
</dbReference>
<evidence type="ECO:0000313" key="12">
    <source>
        <dbReference type="Proteomes" id="UP000613580"/>
    </source>
</evidence>
<dbReference type="GO" id="GO:0044732">
    <property type="term" value="C:mitotic spindle pole body"/>
    <property type="evidence" value="ECO:0007669"/>
    <property type="project" value="TreeGrafter"/>
</dbReference>
<comment type="subcellular location">
    <subcellularLocation>
        <location evidence="1">Cytoplasm</location>
        <location evidence="1">Cytoskeleton</location>
    </subcellularLocation>
</comment>
<dbReference type="InterPro" id="IPR034737">
    <property type="entry name" value="TCTP"/>
</dbReference>
<keyword evidence="4" id="KW-0963">Cytoplasm</keyword>